<evidence type="ECO:0000313" key="8">
    <source>
        <dbReference type="EMBL" id="OMJ95949.1"/>
    </source>
</evidence>
<dbReference type="Pfam" id="PF20252">
    <property type="entry name" value="BIG2_C"/>
    <property type="match status" value="1"/>
</dbReference>
<keyword evidence="9" id="KW-1185">Reference proteome</keyword>
<dbReference type="Pfam" id="PF09324">
    <property type="entry name" value="Sec7-like_HDS"/>
    <property type="match status" value="1"/>
</dbReference>
<keyword evidence="6" id="KW-0472">Membrane</keyword>
<dbReference type="Gene3D" id="1.10.220.20">
    <property type="match status" value="1"/>
</dbReference>
<dbReference type="InterPro" id="IPR023394">
    <property type="entry name" value="Sec7_C_sf"/>
</dbReference>
<dbReference type="InterPro" id="IPR032691">
    <property type="entry name" value="Mon2/Sec7/BIG1-like_HUS"/>
</dbReference>
<comment type="subcellular location">
    <subcellularLocation>
        <location evidence="2">Cytoplasm</location>
    </subcellularLocation>
    <subcellularLocation>
        <location evidence="1">Membrane</location>
    </subcellularLocation>
</comment>
<dbReference type="GO" id="GO:0005737">
    <property type="term" value="C:cytoplasm"/>
    <property type="evidence" value="ECO:0007669"/>
    <property type="project" value="UniProtKB-SubCell"/>
</dbReference>
<dbReference type="Gene3D" id="1.10.1000.11">
    <property type="entry name" value="Arf Nucleotide-binding Site Opener,domain 2"/>
    <property type="match status" value="1"/>
</dbReference>
<dbReference type="InterPro" id="IPR035999">
    <property type="entry name" value="Sec7_dom_sf"/>
</dbReference>
<dbReference type="PANTHER" id="PTHR10663:SF375">
    <property type="entry name" value="LD29171P"/>
    <property type="match status" value="1"/>
</dbReference>
<dbReference type="SMART" id="SM00222">
    <property type="entry name" value="Sec7"/>
    <property type="match status" value="1"/>
</dbReference>
<evidence type="ECO:0000256" key="2">
    <source>
        <dbReference type="ARBA" id="ARBA00004496"/>
    </source>
</evidence>
<dbReference type="Pfam" id="PF12783">
    <property type="entry name" value="Sec7-like_HUS"/>
    <property type="match status" value="1"/>
</dbReference>
<gene>
    <name evidence="8" type="ORF">SteCoe_502</name>
</gene>
<reference evidence="8 9" key="1">
    <citation type="submission" date="2016-11" db="EMBL/GenBank/DDBJ databases">
        <title>The macronuclear genome of Stentor coeruleus: a giant cell with tiny introns.</title>
        <authorList>
            <person name="Slabodnick M."/>
            <person name="Ruby J.G."/>
            <person name="Reiff S.B."/>
            <person name="Swart E.C."/>
            <person name="Gosai S."/>
            <person name="Prabakaran S."/>
            <person name="Witkowska E."/>
            <person name="Larue G.E."/>
            <person name="Fisher S."/>
            <person name="Freeman R.M."/>
            <person name="Gunawardena J."/>
            <person name="Chu W."/>
            <person name="Stover N.A."/>
            <person name="Gregory B.D."/>
            <person name="Nowacki M."/>
            <person name="Derisi J."/>
            <person name="Roy S.W."/>
            <person name="Marshall W.F."/>
            <person name="Sood P."/>
        </authorList>
    </citation>
    <scope>NUCLEOTIDE SEQUENCE [LARGE SCALE GENOMIC DNA]</scope>
    <source>
        <strain evidence="8">WM001</strain>
    </source>
</reference>
<dbReference type="GO" id="GO:0005085">
    <property type="term" value="F:guanyl-nucleotide exchange factor activity"/>
    <property type="evidence" value="ECO:0007669"/>
    <property type="project" value="InterPro"/>
</dbReference>
<keyword evidence="4" id="KW-0963">Cytoplasm</keyword>
<sequence length="1489" mass="170046">MEYLKDPSSSYIELLSSAFDKISKTLTNKKNKDLRDICLSTIESIKKDLSLDANKYFPIFKLSLDSKITKVLEVTLYHIQKLISHGFLNGNCEDTCSYSEPLQTQSSRHSRKMIDAIIESVCKCVQETDDNVQLQVIKTLLTTITSFNCEVHDRTLLEAFRACYHIHITSKNLVNQTTAKATLTQMMHYIFQRMENNTITLSEIKTLPYKSPDDEVKDELIDIANNEIFTLGKYGSCVLCKKSADFRCKDINDPICSESCEKAHMKSIEAAGKCLIGDEGNDYLQDALVIFRSISKLSLKEFPTLMPSVTFKSKVLSLELILGIIDNPGPVFLSRKSFMDIIQGTLCESLLSNSVSTEKTIFALSLSIFVALVNNFKDSLKTEIGIFLEHIFIKILESENSNYHQKLLVVEVFFNITQNPRTTLELFLNYDCDVEEKDIFARIINILGKIAVGKNKSESSTQPQQEIILKQTSLETLVSIVTTQAAWLDKQNNYIKTDHCNDEQEDSTSDFGSENVLMEFEKNKHLKTNLSKAVAKFNIKPILGIKFLHEAGYLNSSNPGEVAVFLKMTPGIDKTVLGEFFGSRKEPNLSIFHEFVQLLDFKGVGIVEAIRMFLSSFRLPGEGQVVDRIMQKFAAQYYKDNPSLFEEADTVYVLSFAIIMLQTDLHNVSIQKKMPLAQFQIMNAGINKGKDLDPEYLESIYETVKNNKFTLEEDEEAREKIESSGKKKHELYIKETEKMLQKGQKLIKEVKHTSIYHQALHIDYLKTMLEALWHPLLATFSIILEEATESKFWKLSLQGFLSCIKIACRFSMTLELEIFLSSLAKFTSLIYLQDHISEKNIECMKVLLEIAKFEANYLKGSWLHILKCLSKLDHLHLINSGAQYDGPVTENDIISSESISIQITPDEIDYIFNMSSRLDDDTIIEFVTRLIEISREELWGQHPRTFCLQALVNVADVNMNRMRYVWSRVWKTLRDHFSQAGMHKSQFIASFAIDSLKQLAIKFLQKEELENFHFQKGFLQPFEVIMKNSKNLSVKELVVACMSTFVFTVGHNIKSGWGTIIEVLLISSKETSTCIIEQAFNAIKRICEKHLDSVLEYSNSICSCLLNFVEGNFEQISIKSLDVMAKVCVDFIKVPGDYWKILLLGIGKVIKDPRAYVRNAGTTLLFSTLSLGNFEEDQLRTAYSEIFLGIFEGFKADSYEKEWINGTCTQSLIGMSNVIGQKFNILHPIIPNFFNLLLSGIFTLNESLAKTILHVFKQFVITNNKNFTDFLWEETVNSCRKLIETCMPRELFLELKNGKLPFEPRPVSDKIIILNYILLAIKEILLIDIPETSMLSLIPTFEEVYKLTRNFDGNLDTRKALWTAGFMAGNKTLPGLFRIEKESLIIVLELIYRTEDQKKIYDIAKELLVDVANKEKLFSGRKEEITSIESVVSKNLIPFLGKNVLEAMKNVGDELYDLVTVQDISIREELKKFIKLSLSRIFDNHVRLP</sequence>
<dbReference type="Pfam" id="PF01369">
    <property type="entry name" value="Sec7"/>
    <property type="match status" value="1"/>
</dbReference>
<dbReference type="InterPro" id="IPR046455">
    <property type="entry name" value="Sec7/BIG1-like_C"/>
</dbReference>
<dbReference type="GO" id="GO:0032012">
    <property type="term" value="P:regulation of ARF protein signal transduction"/>
    <property type="evidence" value="ECO:0007669"/>
    <property type="project" value="InterPro"/>
</dbReference>
<keyword evidence="3" id="KW-0813">Transport</keyword>
<feature type="domain" description="SEC7" evidence="7">
    <location>
        <begin position="519"/>
        <end position="707"/>
    </location>
</feature>
<evidence type="ECO:0000256" key="3">
    <source>
        <dbReference type="ARBA" id="ARBA00022448"/>
    </source>
</evidence>
<dbReference type="Proteomes" id="UP000187209">
    <property type="component" value="Unassembled WGS sequence"/>
</dbReference>
<dbReference type="OrthoDB" id="18431at2759"/>
<dbReference type="InterPro" id="IPR016024">
    <property type="entry name" value="ARM-type_fold"/>
</dbReference>
<dbReference type="InterPro" id="IPR011989">
    <property type="entry name" value="ARM-like"/>
</dbReference>
<proteinExistence type="predicted"/>
<dbReference type="GO" id="GO:0015031">
    <property type="term" value="P:protein transport"/>
    <property type="evidence" value="ECO:0007669"/>
    <property type="project" value="UniProtKB-KW"/>
</dbReference>
<evidence type="ECO:0000256" key="1">
    <source>
        <dbReference type="ARBA" id="ARBA00004370"/>
    </source>
</evidence>
<dbReference type="InterPro" id="IPR000904">
    <property type="entry name" value="Sec7_dom"/>
</dbReference>
<protein>
    <recommendedName>
        <fullName evidence="7">SEC7 domain-containing protein</fullName>
    </recommendedName>
</protein>
<comment type="caution">
    <text evidence="8">The sequence shown here is derived from an EMBL/GenBank/DDBJ whole genome shotgun (WGS) entry which is preliminary data.</text>
</comment>
<dbReference type="SUPFAM" id="SSF48371">
    <property type="entry name" value="ARM repeat"/>
    <property type="match status" value="2"/>
</dbReference>
<evidence type="ECO:0000256" key="6">
    <source>
        <dbReference type="ARBA" id="ARBA00023136"/>
    </source>
</evidence>
<evidence type="ECO:0000256" key="5">
    <source>
        <dbReference type="ARBA" id="ARBA00022927"/>
    </source>
</evidence>
<dbReference type="SUPFAM" id="SSF48425">
    <property type="entry name" value="Sec7 domain"/>
    <property type="match status" value="1"/>
</dbReference>
<dbReference type="GO" id="GO:0016020">
    <property type="term" value="C:membrane"/>
    <property type="evidence" value="ECO:0007669"/>
    <property type="project" value="UniProtKB-SubCell"/>
</dbReference>
<dbReference type="PANTHER" id="PTHR10663">
    <property type="entry name" value="GUANYL-NUCLEOTIDE EXCHANGE FACTOR"/>
    <property type="match status" value="1"/>
</dbReference>
<evidence type="ECO:0000313" key="9">
    <source>
        <dbReference type="Proteomes" id="UP000187209"/>
    </source>
</evidence>
<dbReference type="PROSITE" id="PS50190">
    <property type="entry name" value="SEC7"/>
    <property type="match status" value="1"/>
</dbReference>
<evidence type="ECO:0000256" key="4">
    <source>
        <dbReference type="ARBA" id="ARBA00022490"/>
    </source>
</evidence>
<dbReference type="InterPro" id="IPR032629">
    <property type="entry name" value="DCB_dom"/>
</dbReference>
<dbReference type="CDD" id="cd00171">
    <property type="entry name" value="Sec7"/>
    <property type="match status" value="1"/>
</dbReference>
<organism evidence="8 9">
    <name type="scientific">Stentor coeruleus</name>
    <dbReference type="NCBI Taxonomy" id="5963"/>
    <lineage>
        <taxon>Eukaryota</taxon>
        <taxon>Sar</taxon>
        <taxon>Alveolata</taxon>
        <taxon>Ciliophora</taxon>
        <taxon>Postciliodesmatophora</taxon>
        <taxon>Heterotrichea</taxon>
        <taxon>Heterotrichida</taxon>
        <taxon>Stentoridae</taxon>
        <taxon>Stentor</taxon>
    </lineage>
</organism>
<accession>A0A1R2D3W2</accession>
<keyword evidence="5" id="KW-0653">Protein transport</keyword>
<dbReference type="EMBL" id="MPUH01000005">
    <property type="protein sequence ID" value="OMJ95949.1"/>
    <property type="molecule type" value="Genomic_DNA"/>
</dbReference>
<evidence type="ECO:0000259" key="7">
    <source>
        <dbReference type="PROSITE" id="PS50190"/>
    </source>
</evidence>
<dbReference type="Gene3D" id="1.25.10.10">
    <property type="entry name" value="Leucine-rich Repeat Variant"/>
    <property type="match status" value="1"/>
</dbReference>
<name>A0A1R2D3W2_9CILI</name>
<dbReference type="InterPro" id="IPR015403">
    <property type="entry name" value="Mon2/Sec7/BIG1-like_HDS"/>
</dbReference>
<dbReference type="FunFam" id="1.10.1000.11:FF:000002">
    <property type="entry name" value="Cytohesin 1"/>
    <property type="match status" value="1"/>
</dbReference>
<dbReference type="Pfam" id="PF16213">
    <property type="entry name" value="DCB"/>
    <property type="match status" value="1"/>
</dbReference>